<comment type="caution">
    <text evidence="7">The sequence shown here is derived from an EMBL/GenBank/DDBJ whole genome shotgun (WGS) entry which is preliminary data.</text>
</comment>
<name>A0A9W8CGI2_9FUNG</name>
<dbReference type="AlphaFoldDB" id="A0A9W8CGI2"/>
<protein>
    <submittedName>
        <fullName evidence="7">Uncharacterized protein</fullName>
    </submittedName>
</protein>
<keyword evidence="4 6" id="KW-1133">Transmembrane helix</keyword>
<sequence>MSETSNLAGIAMAFYRWLAGLNWGTNDNLPLQARWLEETPEQLLSWANVGIGALLLGFNVFLSAWLGLGLSKDIVVSAVRCTVQLTVLGMVLNQIFMTQNPVYIFGMVFVLGMLSAVEVTFWRSKKRFPYMFIGTLVSILSSALIIGLFGNGYSLNMDPAYTAVKFIPTIGMLFGSCVIGVSIGLNSVMESLDVHRDRVETMLCFGASRWEVIKPVAIKALKGAMMPTITNMSITGLINIPGMMTGWVLGGANVLQASRYQQIILFMISASTASSTLLSVMFCSAVLVDSSPRLRLDILKTSNGKAASNERLVFLWFTSKEFFQNYESITAASRSKDFSAIAHAFIKHLRWGFNKVCLKEE</sequence>
<evidence type="ECO:0000256" key="4">
    <source>
        <dbReference type="ARBA" id="ARBA00022989"/>
    </source>
</evidence>
<comment type="subcellular location">
    <subcellularLocation>
        <location evidence="1">Membrane</location>
        <topology evidence="1">Multi-pass membrane protein</topology>
    </subcellularLocation>
</comment>
<dbReference type="InterPro" id="IPR005226">
    <property type="entry name" value="UPF0014_fam"/>
</dbReference>
<feature type="transmembrane region" description="Helical" evidence="6">
    <location>
        <begin position="75"/>
        <end position="96"/>
    </location>
</feature>
<dbReference type="PANTHER" id="PTHR30028:SF0">
    <property type="entry name" value="PROTEIN ALUMINUM SENSITIVE 3"/>
    <property type="match status" value="1"/>
</dbReference>
<feature type="transmembrane region" description="Helical" evidence="6">
    <location>
        <begin position="262"/>
        <end position="288"/>
    </location>
</feature>
<feature type="transmembrane region" description="Helical" evidence="6">
    <location>
        <begin position="169"/>
        <end position="188"/>
    </location>
</feature>
<dbReference type="Pfam" id="PF03649">
    <property type="entry name" value="UPF0014"/>
    <property type="match status" value="1"/>
</dbReference>
<dbReference type="GO" id="GO:0005886">
    <property type="term" value="C:plasma membrane"/>
    <property type="evidence" value="ECO:0007669"/>
    <property type="project" value="TreeGrafter"/>
</dbReference>
<feature type="transmembrane region" description="Helical" evidence="6">
    <location>
        <begin position="45"/>
        <end position="68"/>
    </location>
</feature>
<keyword evidence="8" id="KW-1185">Reference proteome</keyword>
<evidence type="ECO:0000256" key="5">
    <source>
        <dbReference type="ARBA" id="ARBA00023136"/>
    </source>
</evidence>
<feature type="transmembrane region" description="Helical" evidence="6">
    <location>
        <begin position="128"/>
        <end position="149"/>
    </location>
</feature>
<evidence type="ECO:0000256" key="1">
    <source>
        <dbReference type="ARBA" id="ARBA00004141"/>
    </source>
</evidence>
<feature type="transmembrane region" description="Helical" evidence="6">
    <location>
        <begin position="102"/>
        <end position="121"/>
    </location>
</feature>
<evidence type="ECO:0000256" key="3">
    <source>
        <dbReference type="ARBA" id="ARBA00022692"/>
    </source>
</evidence>
<dbReference type="Proteomes" id="UP001145021">
    <property type="component" value="Unassembled WGS sequence"/>
</dbReference>
<evidence type="ECO:0000313" key="7">
    <source>
        <dbReference type="EMBL" id="KAJ1642212.1"/>
    </source>
</evidence>
<accession>A0A9W8CGI2</accession>
<comment type="similarity">
    <text evidence="2">Belongs to the UPF0014 family.</text>
</comment>
<organism evidence="7 8">
    <name type="scientific">Coemansia asiatica</name>
    <dbReference type="NCBI Taxonomy" id="1052880"/>
    <lineage>
        <taxon>Eukaryota</taxon>
        <taxon>Fungi</taxon>
        <taxon>Fungi incertae sedis</taxon>
        <taxon>Zoopagomycota</taxon>
        <taxon>Kickxellomycotina</taxon>
        <taxon>Kickxellomycetes</taxon>
        <taxon>Kickxellales</taxon>
        <taxon>Kickxellaceae</taxon>
        <taxon>Coemansia</taxon>
    </lineage>
</organism>
<dbReference type="EMBL" id="JANBOH010000449">
    <property type="protein sequence ID" value="KAJ1642212.1"/>
    <property type="molecule type" value="Genomic_DNA"/>
</dbReference>
<evidence type="ECO:0000256" key="6">
    <source>
        <dbReference type="SAM" id="Phobius"/>
    </source>
</evidence>
<feature type="transmembrane region" description="Helical" evidence="6">
    <location>
        <begin position="229"/>
        <end position="250"/>
    </location>
</feature>
<gene>
    <name evidence="7" type="ORF">LPJ64_005915</name>
</gene>
<evidence type="ECO:0000256" key="2">
    <source>
        <dbReference type="ARBA" id="ARBA00005268"/>
    </source>
</evidence>
<proteinExistence type="inferred from homology"/>
<keyword evidence="3 6" id="KW-0812">Transmembrane</keyword>
<reference evidence="7" key="1">
    <citation type="submission" date="2022-07" db="EMBL/GenBank/DDBJ databases">
        <title>Phylogenomic reconstructions and comparative analyses of Kickxellomycotina fungi.</title>
        <authorList>
            <person name="Reynolds N.K."/>
            <person name="Stajich J.E."/>
            <person name="Barry K."/>
            <person name="Grigoriev I.V."/>
            <person name="Crous P."/>
            <person name="Smith M.E."/>
        </authorList>
    </citation>
    <scope>NUCLEOTIDE SEQUENCE</scope>
    <source>
        <strain evidence="7">NBRC 105413</strain>
    </source>
</reference>
<evidence type="ECO:0000313" key="8">
    <source>
        <dbReference type="Proteomes" id="UP001145021"/>
    </source>
</evidence>
<dbReference type="PANTHER" id="PTHR30028">
    <property type="entry name" value="UPF0014 INNER MEMBRANE PROTEIN YBBM-RELATED"/>
    <property type="match status" value="1"/>
</dbReference>
<keyword evidence="5 6" id="KW-0472">Membrane</keyword>